<dbReference type="Proteomes" id="UP000790347">
    <property type="component" value="Unassembled WGS sequence"/>
</dbReference>
<protein>
    <submittedName>
        <fullName evidence="1">Uncharacterized protein</fullName>
    </submittedName>
</protein>
<comment type="caution">
    <text evidence="1">The sequence shown here is derived from an EMBL/GenBank/DDBJ whole genome shotgun (WGS) entry which is preliminary data.</text>
</comment>
<sequence length="59" mass="6877">MYTKFNLISKSFKDKLSLLLLDLILNKTKKLTLVKFETSGEFNFFLVDILNIAYILFVA</sequence>
<dbReference type="AlphaFoldDB" id="A0A922I838"/>
<evidence type="ECO:0000313" key="1">
    <source>
        <dbReference type="EMBL" id="KAH9521759.1"/>
    </source>
</evidence>
<accession>A0A922I838</accession>
<reference evidence="1" key="1">
    <citation type="submission" date="2013-05" db="EMBL/GenBank/DDBJ databases">
        <authorList>
            <person name="Yim A.K.Y."/>
            <person name="Chan T.F."/>
            <person name="Ji K.M."/>
            <person name="Liu X.Y."/>
            <person name="Zhou J.W."/>
            <person name="Li R.Q."/>
            <person name="Yang K.Y."/>
            <person name="Li J."/>
            <person name="Li M."/>
            <person name="Law P.T.W."/>
            <person name="Wu Y.L."/>
            <person name="Cai Z.L."/>
            <person name="Qin H."/>
            <person name="Bao Y."/>
            <person name="Leung R.K.K."/>
            <person name="Ng P.K.S."/>
            <person name="Zou J."/>
            <person name="Zhong X.J."/>
            <person name="Ran P.X."/>
            <person name="Zhong N.S."/>
            <person name="Liu Z.G."/>
            <person name="Tsui S.K.W."/>
        </authorList>
    </citation>
    <scope>NUCLEOTIDE SEQUENCE</scope>
    <source>
        <strain evidence="1">Derf</strain>
        <tissue evidence="1">Whole organism</tissue>
    </source>
</reference>
<organism evidence="1 2">
    <name type="scientific">Dermatophagoides farinae</name>
    <name type="common">American house dust mite</name>
    <dbReference type="NCBI Taxonomy" id="6954"/>
    <lineage>
        <taxon>Eukaryota</taxon>
        <taxon>Metazoa</taxon>
        <taxon>Ecdysozoa</taxon>
        <taxon>Arthropoda</taxon>
        <taxon>Chelicerata</taxon>
        <taxon>Arachnida</taxon>
        <taxon>Acari</taxon>
        <taxon>Acariformes</taxon>
        <taxon>Sarcoptiformes</taxon>
        <taxon>Astigmata</taxon>
        <taxon>Psoroptidia</taxon>
        <taxon>Analgoidea</taxon>
        <taxon>Pyroglyphidae</taxon>
        <taxon>Dermatophagoidinae</taxon>
        <taxon>Dermatophagoides</taxon>
    </lineage>
</organism>
<keyword evidence="2" id="KW-1185">Reference proteome</keyword>
<gene>
    <name evidence="1" type="ORF">DERF_005391</name>
</gene>
<evidence type="ECO:0000313" key="2">
    <source>
        <dbReference type="Proteomes" id="UP000790347"/>
    </source>
</evidence>
<name>A0A922I838_DERFA</name>
<reference evidence="1" key="2">
    <citation type="journal article" date="2022" name="Res Sq">
        <title>Comparative Genomics Reveals Insights into the Divergent Evolution of Astigmatic Mites and Household Pest Adaptations.</title>
        <authorList>
            <person name="Xiong Q."/>
            <person name="Wan A.T.-Y."/>
            <person name="Liu X.-Y."/>
            <person name="Fung C.S.-H."/>
            <person name="Xiao X."/>
            <person name="Malainual N."/>
            <person name="Hou J."/>
            <person name="Wang L."/>
            <person name="Wang M."/>
            <person name="Yang K."/>
            <person name="Cui Y."/>
            <person name="Leung E."/>
            <person name="Nong W."/>
            <person name="Shin S.-K."/>
            <person name="Au S."/>
            <person name="Jeong K.Y."/>
            <person name="Chew F.T."/>
            <person name="Hui J."/>
            <person name="Leung T.F."/>
            <person name="Tungtrongchitr A."/>
            <person name="Zhong N."/>
            <person name="Liu Z."/>
            <person name="Tsui S."/>
        </authorList>
    </citation>
    <scope>NUCLEOTIDE SEQUENCE</scope>
    <source>
        <strain evidence="1">Derf</strain>
        <tissue evidence="1">Whole organism</tissue>
    </source>
</reference>
<proteinExistence type="predicted"/>
<dbReference type="EMBL" id="ASGP02000002">
    <property type="protein sequence ID" value="KAH9521759.1"/>
    <property type="molecule type" value="Genomic_DNA"/>
</dbReference>